<comment type="similarity">
    <text evidence="1">Belongs to the CFA/CMAS family.</text>
</comment>
<evidence type="ECO:0000256" key="5">
    <source>
        <dbReference type="ARBA" id="ARBA00023098"/>
    </source>
</evidence>
<dbReference type="InterPro" id="IPR029063">
    <property type="entry name" value="SAM-dependent_MTases_sf"/>
</dbReference>
<sequence length="435" mass="48390">MTPAADRRLVAARRALEHLREAARLSLDFELWDGSTVPADADPGSLRIAVSDPAVFSRLIRAPRIPTLIELYAAGLVDIKNGSFFDLAEKRPETRTRDIAKKINKGLLLKAALPFALSSSKPGTAPEAHGVDGGTAATLSRGSDKADIAHHYDVSNDFYRLFLDPEMVYTCAYFTDWQNDLATAQKDKLEMICRKLRLQPGERLLDIGCGWGSLITYAAEHYGVEAVGVTLSEEQAELAGHRIKERGLSDRVSVELRDYRALSGDFDKIASIGMFEHVGIDNADGYFSSVRKLLKPRGLYLHHAITRRAKATDRLFRQKRKEYNAMVRYIFPGAEVDHIGMSLKGLEANGFEVHDVEGWREHYGRTTELWAKALMANREAAVAIAGEARTRIWIAYLSGVSLAFQRGTLQIFQTLASRRAKGSAGLPPTREDLYR</sequence>
<dbReference type="PANTHER" id="PTHR43667:SF1">
    <property type="entry name" value="CYCLOPROPANE-FATTY-ACYL-PHOSPHOLIPID SYNTHASE"/>
    <property type="match status" value="1"/>
</dbReference>
<dbReference type="GO" id="GO:0032259">
    <property type="term" value="P:methylation"/>
    <property type="evidence" value="ECO:0007669"/>
    <property type="project" value="UniProtKB-KW"/>
</dbReference>
<organism evidence="6 7">
    <name type="scientific">Rhodobium gokarnense</name>
    <dbReference type="NCBI Taxonomy" id="364296"/>
    <lineage>
        <taxon>Bacteria</taxon>
        <taxon>Pseudomonadati</taxon>
        <taxon>Pseudomonadota</taxon>
        <taxon>Alphaproteobacteria</taxon>
        <taxon>Hyphomicrobiales</taxon>
        <taxon>Rhodobiaceae</taxon>
        <taxon>Rhodobium</taxon>
    </lineage>
</organism>
<dbReference type="EMBL" id="JAOQNS010000006">
    <property type="protein sequence ID" value="MCW2308050.1"/>
    <property type="molecule type" value="Genomic_DNA"/>
</dbReference>
<dbReference type="InterPro" id="IPR050723">
    <property type="entry name" value="CFA/CMAS"/>
</dbReference>
<dbReference type="PANTHER" id="PTHR43667">
    <property type="entry name" value="CYCLOPROPANE-FATTY-ACYL-PHOSPHOLIPID SYNTHASE"/>
    <property type="match status" value="1"/>
</dbReference>
<protein>
    <submittedName>
        <fullName evidence="6">Cyclopropane-fatty-acyl-phospholipid synthase</fullName>
        <ecNumber evidence="6">2.1.1.79</ecNumber>
    </submittedName>
</protein>
<evidence type="ECO:0000256" key="4">
    <source>
        <dbReference type="ARBA" id="ARBA00022691"/>
    </source>
</evidence>
<keyword evidence="5" id="KW-0443">Lipid metabolism</keyword>
<dbReference type="Proteomes" id="UP001209755">
    <property type="component" value="Unassembled WGS sequence"/>
</dbReference>
<dbReference type="RefSeq" id="WP_264601678.1">
    <property type="nucleotide sequence ID" value="NZ_JAOQNS010000006.1"/>
</dbReference>
<keyword evidence="4" id="KW-0949">S-adenosyl-L-methionine</keyword>
<reference evidence="7" key="1">
    <citation type="submission" date="2023-07" db="EMBL/GenBank/DDBJ databases">
        <title>Genome sequencing of Purple Non-Sulfur Bacteria from various extreme environments.</title>
        <authorList>
            <person name="Mayer M."/>
        </authorList>
    </citation>
    <scope>NUCLEOTIDE SEQUENCE [LARGE SCALE GENOMIC DNA]</scope>
    <source>
        <strain evidence="7">DSM 17935</strain>
    </source>
</reference>
<dbReference type="GO" id="GO:0008825">
    <property type="term" value="F:cyclopropane-fatty-acyl-phospholipid synthase activity"/>
    <property type="evidence" value="ECO:0007669"/>
    <property type="project" value="UniProtKB-EC"/>
</dbReference>
<dbReference type="CDD" id="cd02440">
    <property type="entry name" value="AdoMet_MTases"/>
    <property type="match status" value="1"/>
</dbReference>
<keyword evidence="7" id="KW-1185">Reference proteome</keyword>
<evidence type="ECO:0000313" key="6">
    <source>
        <dbReference type="EMBL" id="MCW2308050.1"/>
    </source>
</evidence>
<name>A0ABT3HCF7_9HYPH</name>
<dbReference type="SUPFAM" id="SSF53335">
    <property type="entry name" value="S-adenosyl-L-methionine-dependent methyltransferases"/>
    <property type="match status" value="1"/>
</dbReference>
<evidence type="ECO:0000256" key="3">
    <source>
        <dbReference type="ARBA" id="ARBA00022679"/>
    </source>
</evidence>
<dbReference type="Gene3D" id="3.40.50.150">
    <property type="entry name" value="Vaccinia Virus protein VP39"/>
    <property type="match status" value="1"/>
</dbReference>
<evidence type="ECO:0000256" key="1">
    <source>
        <dbReference type="ARBA" id="ARBA00010815"/>
    </source>
</evidence>
<keyword evidence="2 6" id="KW-0489">Methyltransferase</keyword>
<gene>
    <name evidence="6" type="ORF">M2319_002389</name>
</gene>
<evidence type="ECO:0000256" key="2">
    <source>
        <dbReference type="ARBA" id="ARBA00022603"/>
    </source>
</evidence>
<proteinExistence type="inferred from homology"/>
<dbReference type="PIRSF" id="PIRSF003085">
    <property type="entry name" value="CMAS"/>
    <property type="match status" value="1"/>
</dbReference>
<dbReference type="Pfam" id="PF02353">
    <property type="entry name" value="CMAS"/>
    <property type="match status" value="1"/>
</dbReference>
<dbReference type="InterPro" id="IPR003333">
    <property type="entry name" value="CMAS"/>
</dbReference>
<evidence type="ECO:0000313" key="7">
    <source>
        <dbReference type="Proteomes" id="UP001209755"/>
    </source>
</evidence>
<accession>A0ABT3HCF7</accession>
<dbReference type="EC" id="2.1.1.79" evidence="6"/>
<keyword evidence="3 6" id="KW-0808">Transferase</keyword>
<comment type="caution">
    <text evidence="6">The sequence shown here is derived from an EMBL/GenBank/DDBJ whole genome shotgun (WGS) entry which is preliminary data.</text>
</comment>